<keyword evidence="5" id="KW-1185">Reference proteome</keyword>
<evidence type="ECO:0000256" key="2">
    <source>
        <dbReference type="SAM" id="Phobius"/>
    </source>
</evidence>
<protein>
    <recommendedName>
        <fullName evidence="3">DUF6534 domain-containing protein</fullName>
    </recommendedName>
</protein>
<feature type="transmembrane region" description="Helical" evidence="2">
    <location>
        <begin position="127"/>
        <end position="148"/>
    </location>
</feature>
<sequence length="342" mass="37680">MANATQCLPPIPEGIALITGPTMVGICLNWGFMGVTAVQLYIYHISYPDDSKNIKALVYSLFILDCLQTGMITADAFHWFVFGFGNMNTLDQTFLNSWDVPMLDAIISLIVQSFYSWRVYVLRKSFVFPAIITMISLMQCAAGIAVAVQAHKLGHLSLISTEVGSQTTWLVGATVTDLLITAVLTWTLMHSKSRVHEKSHGMINRIVVLTVETNAATTFITVLSLILFLGVPSHSTLVVPPTAIMGKVYTNCLIAVLNNRQLTSRNHTAYGSHGTISSSHSRVGAYTSKRASRAPESLEPQNGQLHVRVVKDYDMRRDDFELNTINKKITDDITDSPSLRGV</sequence>
<feature type="region of interest" description="Disordered" evidence="1">
    <location>
        <begin position="271"/>
        <end position="299"/>
    </location>
</feature>
<dbReference type="InterPro" id="IPR045339">
    <property type="entry name" value="DUF6534"/>
</dbReference>
<dbReference type="Proteomes" id="UP000567179">
    <property type="component" value="Unassembled WGS sequence"/>
</dbReference>
<feature type="domain" description="DUF6534" evidence="3">
    <location>
        <begin position="173"/>
        <end position="261"/>
    </location>
</feature>
<feature type="transmembrane region" description="Helical" evidence="2">
    <location>
        <begin position="206"/>
        <end position="231"/>
    </location>
</feature>
<evidence type="ECO:0000256" key="1">
    <source>
        <dbReference type="SAM" id="MobiDB-lite"/>
    </source>
</evidence>
<accession>A0A8H5BA00</accession>
<feature type="transmembrane region" description="Helical" evidence="2">
    <location>
        <begin position="168"/>
        <end position="186"/>
    </location>
</feature>
<keyword evidence="2" id="KW-0812">Transmembrane</keyword>
<feature type="transmembrane region" description="Helical" evidence="2">
    <location>
        <begin position="23"/>
        <end position="44"/>
    </location>
</feature>
<dbReference type="Pfam" id="PF20152">
    <property type="entry name" value="DUF6534"/>
    <property type="match status" value="1"/>
</dbReference>
<feature type="transmembrane region" description="Helical" evidence="2">
    <location>
        <begin position="100"/>
        <end position="120"/>
    </location>
</feature>
<keyword evidence="2" id="KW-1133">Transmembrane helix</keyword>
<feature type="transmembrane region" description="Helical" evidence="2">
    <location>
        <begin position="56"/>
        <end position="80"/>
    </location>
</feature>
<evidence type="ECO:0000313" key="4">
    <source>
        <dbReference type="EMBL" id="KAF5319380.1"/>
    </source>
</evidence>
<name>A0A8H5BA00_9AGAR</name>
<proteinExistence type="predicted"/>
<evidence type="ECO:0000313" key="5">
    <source>
        <dbReference type="Proteomes" id="UP000567179"/>
    </source>
</evidence>
<dbReference type="PANTHER" id="PTHR40465">
    <property type="entry name" value="CHROMOSOME 1, WHOLE GENOME SHOTGUN SEQUENCE"/>
    <property type="match status" value="1"/>
</dbReference>
<dbReference type="PANTHER" id="PTHR40465:SF1">
    <property type="entry name" value="DUF6534 DOMAIN-CONTAINING PROTEIN"/>
    <property type="match status" value="1"/>
</dbReference>
<keyword evidence="2" id="KW-0472">Membrane</keyword>
<dbReference type="EMBL" id="JAACJJ010000029">
    <property type="protein sequence ID" value="KAF5319380.1"/>
    <property type="molecule type" value="Genomic_DNA"/>
</dbReference>
<comment type="caution">
    <text evidence="4">The sequence shown here is derived from an EMBL/GenBank/DDBJ whole genome shotgun (WGS) entry which is preliminary data.</text>
</comment>
<feature type="compositionally biased region" description="Polar residues" evidence="1">
    <location>
        <begin position="271"/>
        <end position="281"/>
    </location>
</feature>
<organism evidence="4 5">
    <name type="scientific">Psilocybe cf. subviscida</name>
    <dbReference type="NCBI Taxonomy" id="2480587"/>
    <lineage>
        <taxon>Eukaryota</taxon>
        <taxon>Fungi</taxon>
        <taxon>Dikarya</taxon>
        <taxon>Basidiomycota</taxon>
        <taxon>Agaricomycotina</taxon>
        <taxon>Agaricomycetes</taxon>
        <taxon>Agaricomycetidae</taxon>
        <taxon>Agaricales</taxon>
        <taxon>Agaricineae</taxon>
        <taxon>Strophariaceae</taxon>
        <taxon>Psilocybe</taxon>
    </lineage>
</organism>
<reference evidence="4 5" key="1">
    <citation type="journal article" date="2020" name="ISME J.">
        <title>Uncovering the hidden diversity of litter-decomposition mechanisms in mushroom-forming fungi.</title>
        <authorList>
            <person name="Floudas D."/>
            <person name="Bentzer J."/>
            <person name="Ahren D."/>
            <person name="Johansson T."/>
            <person name="Persson P."/>
            <person name="Tunlid A."/>
        </authorList>
    </citation>
    <scope>NUCLEOTIDE SEQUENCE [LARGE SCALE GENOMIC DNA]</scope>
    <source>
        <strain evidence="4 5">CBS 101986</strain>
    </source>
</reference>
<dbReference type="AlphaFoldDB" id="A0A8H5BA00"/>
<evidence type="ECO:0000259" key="3">
    <source>
        <dbReference type="Pfam" id="PF20152"/>
    </source>
</evidence>
<gene>
    <name evidence="4" type="ORF">D9619_008614</name>
</gene>
<dbReference type="OrthoDB" id="3032778at2759"/>
<feature type="transmembrane region" description="Helical" evidence="2">
    <location>
        <begin position="237"/>
        <end position="257"/>
    </location>
</feature>